<dbReference type="EMBL" id="CP040916">
    <property type="protein sequence ID" value="QDQ15609.1"/>
    <property type="molecule type" value="Genomic_DNA"/>
</dbReference>
<dbReference type="Gene3D" id="1.10.390.10">
    <property type="entry name" value="Neutral Protease Domain 2"/>
    <property type="match status" value="1"/>
</dbReference>
<evidence type="ECO:0000256" key="1">
    <source>
        <dbReference type="ARBA" id="ARBA00009388"/>
    </source>
</evidence>
<sequence length="373" mass="39360">MAPPRTSRRRARRTRRTGARLLLTTAVVVASVVQGGLAGASPAKARAAAGVGCGTNVGRVSLDTTYNPVTGRYELNDPKRGNHKTYDMQNGTGGTGTVVSDDDNNWCEGGRQSDAVAAHYIHAVFWDYFLEVHGRKGVRGDGKGGCSRVHYGRNYVNAFYESASNCVTYGDGTSNPARPLIRIEVGVHELTHGVTAATAGLGFSGEPGGLNEATSDVFAASAEFRAANPADPGDYLFGERLDTTGGTALRYMDRPSRDGQSKDYWYAGIGQLPPAHCAGPADHFFYLLAEGSGPKVVGGVSYDSPTYDGKPVTGIGRAAAERIWYRALTLYMTSTSAYRSARTATLAAAAALYGTDSAEHRAVGASWAAVNVT</sequence>
<evidence type="ECO:0000256" key="4">
    <source>
        <dbReference type="ARBA" id="ARBA00022801"/>
    </source>
</evidence>
<keyword evidence="7" id="KW-0964">Secreted</keyword>
<dbReference type="CDD" id="cd09597">
    <property type="entry name" value="M4_TLP"/>
    <property type="match status" value="1"/>
</dbReference>
<accession>A0A516RIY4</accession>
<protein>
    <recommendedName>
        <fullName evidence="7">Neutral metalloproteinase</fullName>
        <ecNumber evidence="7">3.4.24.-</ecNumber>
    </recommendedName>
</protein>
<keyword evidence="4 7" id="KW-0378">Hydrolase</keyword>
<keyword evidence="6 7" id="KW-0482">Metalloprotease</keyword>
<evidence type="ECO:0000259" key="9">
    <source>
        <dbReference type="Pfam" id="PF02868"/>
    </source>
</evidence>
<feature type="domain" description="Peptidase M4 C-terminal" evidence="9">
    <location>
        <begin position="199"/>
        <end position="372"/>
    </location>
</feature>
<dbReference type="PANTHER" id="PTHR33794:SF1">
    <property type="entry name" value="BACILLOLYSIN"/>
    <property type="match status" value="1"/>
</dbReference>
<comment type="subcellular location">
    <subcellularLocation>
        <location evidence="7">Secreted</location>
    </subcellularLocation>
</comment>
<evidence type="ECO:0000256" key="7">
    <source>
        <dbReference type="RuleBase" id="RU366073"/>
    </source>
</evidence>
<dbReference type="Pfam" id="PF01447">
    <property type="entry name" value="Peptidase_M4"/>
    <property type="match status" value="1"/>
</dbReference>
<dbReference type="Proteomes" id="UP000316806">
    <property type="component" value="Chromosome"/>
</dbReference>
<dbReference type="InterPro" id="IPR013856">
    <property type="entry name" value="Peptidase_M4_domain"/>
</dbReference>
<dbReference type="SUPFAM" id="SSF55486">
    <property type="entry name" value="Metalloproteases ('zincins'), catalytic domain"/>
    <property type="match status" value="1"/>
</dbReference>
<comment type="cofactor">
    <cofactor evidence="7">
        <name>Zn(2+)</name>
        <dbReference type="ChEBI" id="CHEBI:29105"/>
    </cofactor>
</comment>
<dbReference type="GO" id="GO:0006508">
    <property type="term" value="P:proteolysis"/>
    <property type="evidence" value="ECO:0007669"/>
    <property type="project" value="UniProtKB-KW"/>
</dbReference>
<evidence type="ECO:0000256" key="5">
    <source>
        <dbReference type="ARBA" id="ARBA00022833"/>
    </source>
</evidence>
<dbReference type="InterPro" id="IPR023612">
    <property type="entry name" value="Peptidase_M4"/>
</dbReference>
<dbReference type="InterPro" id="IPR027268">
    <property type="entry name" value="Peptidase_M4/M1_CTD_sf"/>
</dbReference>
<dbReference type="PRINTS" id="PR00730">
    <property type="entry name" value="THERMOLYSIN"/>
</dbReference>
<reference evidence="10 11" key="1">
    <citation type="journal article" date="2019" name="J. Ind. Microbiol. Biotechnol.">
        <title>The complete genomic sequence of Streptomyces spectabilis NRRL-2792 and identification of secondary metabolite biosynthetic gene clusters.</title>
        <authorList>
            <person name="Sinha A."/>
            <person name="Phillips-Salemka S."/>
            <person name="Niraula T.A."/>
            <person name="Short K.A."/>
            <person name="Niraula N.P."/>
        </authorList>
    </citation>
    <scope>NUCLEOTIDE SEQUENCE [LARGE SCALE GENOMIC DNA]</scope>
    <source>
        <strain evidence="10 11">NRRL 2792</strain>
    </source>
</reference>
<organism evidence="10 11">
    <name type="scientific">Streptomyces spectabilis</name>
    <dbReference type="NCBI Taxonomy" id="68270"/>
    <lineage>
        <taxon>Bacteria</taxon>
        <taxon>Bacillati</taxon>
        <taxon>Actinomycetota</taxon>
        <taxon>Actinomycetes</taxon>
        <taxon>Kitasatosporales</taxon>
        <taxon>Streptomycetaceae</taxon>
        <taxon>Streptomyces</taxon>
    </lineage>
</organism>
<comment type="similarity">
    <text evidence="1 7">Belongs to the peptidase M4 family.</text>
</comment>
<evidence type="ECO:0000313" key="11">
    <source>
        <dbReference type="Proteomes" id="UP000316806"/>
    </source>
</evidence>
<dbReference type="GO" id="GO:0004222">
    <property type="term" value="F:metalloendopeptidase activity"/>
    <property type="evidence" value="ECO:0007669"/>
    <property type="project" value="UniProtKB-UniRule"/>
</dbReference>
<dbReference type="GO" id="GO:0005576">
    <property type="term" value="C:extracellular region"/>
    <property type="evidence" value="ECO:0007669"/>
    <property type="project" value="UniProtKB-SubCell"/>
</dbReference>
<dbReference type="AlphaFoldDB" id="A0A516RIY4"/>
<evidence type="ECO:0000256" key="2">
    <source>
        <dbReference type="ARBA" id="ARBA00022670"/>
    </source>
</evidence>
<evidence type="ECO:0000256" key="6">
    <source>
        <dbReference type="ARBA" id="ARBA00023049"/>
    </source>
</evidence>
<feature type="domain" description="Peptidase M4" evidence="8">
    <location>
        <begin position="50"/>
        <end position="195"/>
    </location>
</feature>
<dbReference type="EC" id="3.4.24.-" evidence="7"/>
<evidence type="ECO:0000259" key="8">
    <source>
        <dbReference type="Pfam" id="PF01447"/>
    </source>
</evidence>
<evidence type="ECO:0000313" key="10">
    <source>
        <dbReference type="EMBL" id="QDQ15609.1"/>
    </source>
</evidence>
<name>A0A516RIY4_STRST</name>
<evidence type="ECO:0000256" key="3">
    <source>
        <dbReference type="ARBA" id="ARBA00022723"/>
    </source>
</evidence>
<dbReference type="InterPro" id="IPR050728">
    <property type="entry name" value="Zinc_Metalloprotease_M4"/>
</dbReference>
<dbReference type="GO" id="GO:0046872">
    <property type="term" value="F:metal ion binding"/>
    <property type="evidence" value="ECO:0007669"/>
    <property type="project" value="UniProtKB-UniRule"/>
</dbReference>
<dbReference type="RefSeq" id="WP_144322811.1">
    <property type="nucleotide sequence ID" value="NZ_CP040916.1"/>
</dbReference>
<dbReference type="PANTHER" id="PTHR33794">
    <property type="entry name" value="BACILLOLYSIN"/>
    <property type="match status" value="1"/>
</dbReference>
<dbReference type="Gene3D" id="3.10.170.10">
    <property type="match status" value="1"/>
</dbReference>
<keyword evidence="5 7" id="KW-0862">Zinc</keyword>
<dbReference type="Pfam" id="PF02868">
    <property type="entry name" value="Peptidase_M4_C"/>
    <property type="match status" value="1"/>
</dbReference>
<keyword evidence="3" id="KW-0479">Metal-binding</keyword>
<keyword evidence="2 7" id="KW-0645">Protease</keyword>
<proteinExistence type="inferred from homology"/>
<gene>
    <name evidence="10" type="ORF">FH965_37865</name>
</gene>
<dbReference type="InterPro" id="IPR001570">
    <property type="entry name" value="Peptidase_M4_C_domain"/>
</dbReference>
<comment type="function">
    <text evidence="7">Extracellular zinc metalloprotease.</text>
</comment>